<comment type="caution">
    <text evidence="3">The sequence shown here is derived from an EMBL/GenBank/DDBJ whole genome shotgun (WGS) entry which is preliminary data.</text>
</comment>
<keyword evidence="1" id="KW-0479">Metal-binding</keyword>
<protein>
    <recommendedName>
        <fullName evidence="2">CCHC-type domain-containing protein</fullName>
    </recommendedName>
</protein>
<keyword evidence="1" id="KW-0863">Zinc-finger</keyword>
<proteinExistence type="predicted"/>
<dbReference type="EMBL" id="JANPWB010000004">
    <property type="protein sequence ID" value="KAJ1195929.1"/>
    <property type="molecule type" value="Genomic_DNA"/>
</dbReference>
<organism evidence="3 4">
    <name type="scientific">Pleurodeles waltl</name>
    <name type="common">Iberian ribbed newt</name>
    <dbReference type="NCBI Taxonomy" id="8319"/>
    <lineage>
        <taxon>Eukaryota</taxon>
        <taxon>Metazoa</taxon>
        <taxon>Chordata</taxon>
        <taxon>Craniata</taxon>
        <taxon>Vertebrata</taxon>
        <taxon>Euteleostomi</taxon>
        <taxon>Amphibia</taxon>
        <taxon>Batrachia</taxon>
        <taxon>Caudata</taxon>
        <taxon>Salamandroidea</taxon>
        <taxon>Salamandridae</taxon>
        <taxon>Pleurodelinae</taxon>
        <taxon>Pleurodeles</taxon>
    </lineage>
</organism>
<dbReference type="PROSITE" id="PS50158">
    <property type="entry name" value="ZF_CCHC"/>
    <property type="match status" value="1"/>
</dbReference>
<reference evidence="3" key="1">
    <citation type="journal article" date="2022" name="bioRxiv">
        <title>Sequencing and chromosome-scale assembly of the giantPleurodeles waltlgenome.</title>
        <authorList>
            <person name="Brown T."/>
            <person name="Elewa A."/>
            <person name="Iarovenko S."/>
            <person name="Subramanian E."/>
            <person name="Araus A.J."/>
            <person name="Petzold A."/>
            <person name="Susuki M."/>
            <person name="Suzuki K.-i.T."/>
            <person name="Hayashi T."/>
            <person name="Toyoda A."/>
            <person name="Oliveira C."/>
            <person name="Osipova E."/>
            <person name="Leigh N.D."/>
            <person name="Simon A."/>
            <person name="Yun M.H."/>
        </authorList>
    </citation>
    <scope>NUCLEOTIDE SEQUENCE</scope>
    <source>
        <strain evidence="3">20211129_DDA</strain>
        <tissue evidence="3">Liver</tissue>
    </source>
</reference>
<dbReference type="InterPro" id="IPR001878">
    <property type="entry name" value="Znf_CCHC"/>
</dbReference>
<keyword evidence="4" id="KW-1185">Reference proteome</keyword>
<dbReference type="Proteomes" id="UP001066276">
    <property type="component" value="Chromosome 2_2"/>
</dbReference>
<name>A0AAV7V5Q3_PLEWA</name>
<dbReference type="GO" id="GO:0008270">
    <property type="term" value="F:zinc ion binding"/>
    <property type="evidence" value="ECO:0007669"/>
    <property type="project" value="UniProtKB-KW"/>
</dbReference>
<feature type="non-terminal residue" evidence="3">
    <location>
        <position position="105"/>
    </location>
</feature>
<feature type="domain" description="CCHC-type" evidence="2">
    <location>
        <begin position="89"/>
        <end position="104"/>
    </location>
</feature>
<dbReference type="InterPro" id="IPR036875">
    <property type="entry name" value="Znf_CCHC_sf"/>
</dbReference>
<feature type="non-terminal residue" evidence="3">
    <location>
        <position position="1"/>
    </location>
</feature>
<gene>
    <name evidence="3" type="ORF">NDU88_005194</name>
</gene>
<accession>A0AAV7V5Q3</accession>
<sequence>QIIAESMEHAILWAKEMKGAGLSHGIHTESAFPSSSCDCVQECDFVQKVSSKAKISNDTVEKGNVRCYKCGNVGHLGNNPKCFARNVNCRNCGKRGHLAKVCKSS</sequence>
<dbReference type="GO" id="GO:0003676">
    <property type="term" value="F:nucleic acid binding"/>
    <property type="evidence" value="ECO:0007669"/>
    <property type="project" value="InterPro"/>
</dbReference>
<evidence type="ECO:0000256" key="1">
    <source>
        <dbReference type="PROSITE-ProRule" id="PRU00047"/>
    </source>
</evidence>
<dbReference type="Gene3D" id="4.10.60.10">
    <property type="entry name" value="Zinc finger, CCHC-type"/>
    <property type="match status" value="1"/>
</dbReference>
<dbReference type="SUPFAM" id="SSF57756">
    <property type="entry name" value="Retrovirus zinc finger-like domains"/>
    <property type="match status" value="1"/>
</dbReference>
<dbReference type="SMART" id="SM00343">
    <property type="entry name" value="ZnF_C2HC"/>
    <property type="match status" value="2"/>
</dbReference>
<evidence type="ECO:0000259" key="2">
    <source>
        <dbReference type="PROSITE" id="PS50158"/>
    </source>
</evidence>
<dbReference type="Pfam" id="PF00098">
    <property type="entry name" value="zf-CCHC"/>
    <property type="match status" value="2"/>
</dbReference>
<keyword evidence="1" id="KW-0862">Zinc</keyword>
<evidence type="ECO:0000313" key="4">
    <source>
        <dbReference type="Proteomes" id="UP001066276"/>
    </source>
</evidence>
<dbReference type="AlphaFoldDB" id="A0AAV7V5Q3"/>
<evidence type="ECO:0000313" key="3">
    <source>
        <dbReference type="EMBL" id="KAJ1195929.1"/>
    </source>
</evidence>